<dbReference type="InterPro" id="IPR021309">
    <property type="entry name" value="YgaP-like_TM"/>
</dbReference>
<keyword evidence="2" id="KW-0808">Transferase</keyword>
<dbReference type="SUPFAM" id="SSF52821">
    <property type="entry name" value="Rhodanese/Cell cycle control phosphatase"/>
    <property type="match status" value="1"/>
</dbReference>
<evidence type="ECO:0000313" key="2">
    <source>
        <dbReference type="EMBL" id="MBB5998149.1"/>
    </source>
</evidence>
<dbReference type="InterPro" id="IPR036873">
    <property type="entry name" value="Rhodanese-like_dom_sf"/>
</dbReference>
<sequence length="194" mass="20359">MTAPASIDVDQTRTLMDDRPGTRLIDVRTPGEFAGAHIAESYNVPLDLLREHRRELQADHDDPIVLVCRSGTRAEEARRLVAESDLAGVQVLRGGIAAWEGAGAPLVRGRGTWSMERQVRLVAGTIVLLAVGASLLAEPVKWLAAAVGAGLTVAAVTDTCAMARVLSVLPWNRAAAGDGPAALSALTEPAADRA</sequence>
<dbReference type="RefSeq" id="WP_184634277.1">
    <property type="nucleotide sequence ID" value="NZ_BAABKT010000019.1"/>
</dbReference>
<dbReference type="PANTHER" id="PTHR43031:SF1">
    <property type="entry name" value="PYRIDINE NUCLEOTIDE-DISULPHIDE OXIDOREDUCTASE"/>
    <property type="match status" value="1"/>
</dbReference>
<accession>A0A841EA23</accession>
<feature type="domain" description="Rhodanese" evidence="1">
    <location>
        <begin position="18"/>
        <end position="108"/>
    </location>
</feature>
<dbReference type="EMBL" id="JACHLY010000001">
    <property type="protein sequence ID" value="MBB5998149.1"/>
    <property type="molecule type" value="Genomic_DNA"/>
</dbReference>
<dbReference type="CDD" id="cd00158">
    <property type="entry name" value="RHOD"/>
    <property type="match status" value="1"/>
</dbReference>
<dbReference type="PROSITE" id="PS50206">
    <property type="entry name" value="RHODANESE_3"/>
    <property type="match status" value="1"/>
</dbReference>
<dbReference type="Proteomes" id="UP000578077">
    <property type="component" value="Unassembled WGS sequence"/>
</dbReference>
<dbReference type="InterPro" id="IPR001763">
    <property type="entry name" value="Rhodanese-like_dom"/>
</dbReference>
<dbReference type="PANTHER" id="PTHR43031">
    <property type="entry name" value="FAD-DEPENDENT OXIDOREDUCTASE"/>
    <property type="match status" value="1"/>
</dbReference>
<comment type="caution">
    <text evidence="2">The sequence shown here is derived from an EMBL/GenBank/DDBJ whole genome shotgun (WGS) entry which is preliminary data.</text>
</comment>
<gene>
    <name evidence="2" type="ORF">HNR25_001900</name>
</gene>
<reference evidence="2 3" key="1">
    <citation type="submission" date="2020-08" db="EMBL/GenBank/DDBJ databases">
        <title>Sequencing the genomes of 1000 actinobacteria strains.</title>
        <authorList>
            <person name="Klenk H.-P."/>
        </authorList>
    </citation>
    <scope>NUCLEOTIDE SEQUENCE [LARGE SCALE GENOMIC DNA]</scope>
    <source>
        <strain evidence="2 3">DSM 44593</strain>
    </source>
</reference>
<dbReference type="SMART" id="SM00450">
    <property type="entry name" value="RHOD"/>
    <property type="match status" value="1"/>
</dbReference>
<name>A0A841EA23_9ACTN</name>
<dbReference type="Pfam" id="PF00581">
    <property type="entry name" value="Rhodanese"/>
    <property type="match status" value="1"/>
</dbReference>
<organism evidence="2 3">
    <name type="scientific">Streptomonospora salina</name>
    <dbReference type="NCBI Taxonomy" id="104205"/>
    <lineage>
        <taxon>Bacteria</taxon>
        <taxon>Bacillati</taxon>
        <taxon>Actinomycetota</taxon>
        <taxon>Actinomycetes</taxon>
        <taxon>Streptosporangiales</taxon>
        <taxon>Nocardiopsidaceae</taxon>
        <taxon>Streptomonospora</taxon>
    </lineage>
</organism>
<dbReference type="GO" id="GO:0016740">
    <property type="term" value="F:transferase activity"/>
    <property type="evidence" value="ECO:0007669"/>
    <property type="project" value="UniProtKB-KW"/>
</dbReference>
<dbReference type="Gene3D" id="6.10.140.1340">
    <property type="match status" value="1"/>
</dbReference>
<dbReference type="InterPro" id="IPR050229">
    <property type="entry name" value="GlpE_sulfurtransferase"/>
</dbReference>
<keyword evidence="3" id="KW-1185">Reference proteome</keyword>
<dbReference type="Pfam" id="PF11127">
    <property type="entry name" value="YgaP-like_TM"/>
    <property type="match status" value="1"/>
</dbReference>
<evidence type="ECO:0000259" key="1">
    <source>
        <dbReference type="PROSITE" id="PS50206"/>
    </source>
</evidence>
<dbReference type="Gene3D" id="3.40.250.10">
    <property type="entry name" value="Rhodanese-like domain"/>
    <property type="match status" value="1"/>
</dbReference>
<proteinExistence type="predicted"/>
<protein>
    <submittedName>
        <fullName evidence="2">Rhodanese-related sulfurtransferase</fullName>
    </submittedName>
</protein>
<dbReference type="AlphaFoldDB" id="A0A841EA23"/>
<evidence type="ECO:0000313" key="3">
    <source>
        <dbReference type="Proteomes" id="UP000578077"/>
    </source>
</evidence>